<dbReference type="InterPro" id="IPR049354">
    <property type="entry name" value="GpP-like_N"/>
</dbReference>
<feature type="domain" description="Baseplate hub protein gp44/GpP-like C-terminal" evidence="3">
    <location>
        <begin position="256"/>
        <end position="345"/>
    </location>
</feature>
<dbReference type="SUPFAM" id="SSF69279">
    <property type="entry name" value="Phage tail proteins"/>
    <property type="match status" value="2"/>
</dbReference>
<dbReference type="Pfam" id="PF22255">
    <property type="entry name" value="Gp44-like_2nd"/>
    <property type="match status" value="1"/>
</dbReference>
<evidence type="ECO:0000259" key="4">
    <source>
        <dbReference type="Pfam" id="PF22255"/>
    </source>
</evidence>
<name>A0A9X3L030_ALCXX</name>
<evidence type="ECO:0000256" key="1">
    <source>
        <dbReference type="SAM" id="MobiDB-lite"/>
    </source>
</evidence>
<dbReference type="InterPro" id="IPR026276">
    <property type="entry name" value="Baseplate_GpP"/>
</dbReference>
<evidence type="ECO:0008006" key="7">
    <source>
        <dbReference type="Google" id="ProtNLM"/>
    </source>
</evidence>
<dbReference type="Gene3D" id="3.30.1920.10">
    <property type="entry name" value="Baseplate protein-like domains - 2 layer sandwich fold"/>
    <property type="match status" value="1"/>
</dbReference>
<organism evidence="5 6">
    <name type="scientific">Alcaligenes xylosoxydans xylosoxydans</name>
    <name type="common">Achromobacter xylosoxidans</name>
    <dbReference type="NCBI Taxonomy" id="85698"/>
    <lineage>
        <taxon>Bacteria</taxon>
        <taxon>Pseudomonadati</taxon>
        <taxon>Pseudomonadota</taxon>
        <taxon>Betaproteobacteria</taxon>
        <taxon>Burkholderiales</taxon>
        <taxon>Alcaligenaceae</taxon>
        <taxon>Achromobacter</taxon>
    </lineage>
</organism>
<dbReference type="Gene3D" id="3.55.50.10">
    <property type="entry name" value="Baseplate protein-like domains"/>
    <property type="match status" value="1"/>
</dbReference>
<evidence type="ECO:0000313" key="5">
    <source>
        <dbReference type="EMBL" id="MCZ8403206.1"/>
    </source>
</evidence>
<feature type="compositionally biased region" description="Basic residues" evidence="1">
    <location>
        <begin position="349"/>
        <end position="358"/>
    </location>
</feature>
<dbReference type="Pfam" id="PF21683">
    <property type="entry name" value="GpP-like_1st"/>
    <property type="match status" value="1"/>
</dbReference>
<dbReference type="PIRSF" id="PIRSF004440">
    <property type="entry name" value="GpP"/>
    <property type="match status" value="1"/>
</dbReference>
<dbReference type="InterPro" id="IPR023399">
    <property type="entry name" value="Baseplate-like_2-layer_sand"/>
</dbReference>
<reference evidence="5" key="1">
    <citation type="submission" date="2022-12" db="EMBL/GenBank/DDBJ databases">
        <authorList>
            <person name="Voronina O.L."/>
            <person name="Kunda M.S."/>
            <person name="Ryzhova N."/>
            <person name="Aksenova E.I."/>
        </authorList>
    </citation>
    <scope>NUCLEOTIDE SEQUENCE</scope>
    <source>
        <strain evidence="5">SCCH136:Ach223948</strain>
    </source>
</reference>
<dbReference type="AlphaFoldDB" id="A0A9X3L030"/>
<sequence>MARLDESLITLVVGGQAYGGWKSLEVERGIEQLAGEFQLTLTHRWPGEDAPIGLREGLPCEVKFGQDLLITGYIDTIDIDLTDTSCRLSVSGRDKTGDLVDSSAIHGSGQWKNVRLEQIVRDICKPFGIEVLVQTDTGDAISSFSLDDGEKAFDAIDRAARSKAILVSSSPAGQLVLTRASETLIETKLVEGLNIRRISARHTWARRHSEIRMKAQVAGNDNQFGATAAHIQAKATDPEIDRYRPLIIHSEQGLSNAEAKERAQWEVSTRMGRGKRAQIVVVGWRTGQDGQVGDLWLPNTLVRVTSPRMFLDLDLLITSCRYTLDETNARRTALTVCRPEAFDLEGASPRRRRKRRKQHPDDSPWDLSGTGRREE</sequence>
<evidence type="ECO:0000259" key="2">
    <source>
        <dbReference type="Pfam" id="PF21683"/>
    </source>
</evidence>
<evidence type="ECO:0000259" key="3">
    <source>
        <dbReference type="Pfam" id="PF21929"/>
    </source>
</evidence>
<protein>
    <recommendedName>
        <fullName evidence="7">Mu-like prophage tail protein gpP</fullName>
    </recommendedName>
</protein>
<dbReference type="Pfam" id="PF21929">
    <property type="entry name" value="GpP_4th"/>
    <property type="match status" value="1"/>
</dbReference>
<dbReference type="RefSeq" id="WP_054437581.1">
    <property type="nucleotide sequence ID" value="NZ_CYTI01000003.1"/>
</dbReference>
<accession>A0A9X3L030</accession>
<dbReference type="InterPro" id="IPR053981">
    <property type="entry name" value="Gp44/GpP-like_2nd"/>
</dbReference>
<evidence type="ECO:0000313" key="6">
    <source>
        <dbReference type="Proteomes" id="UP001141992"/>
    </source>
</evidence>
<dbReference type="Proteomes" id="UP001141992">
    <property type="component" value="Unassembled WGS sequence"/>
</dbReference>
<dbReference type="Gene3D" id="2.30.300.10">
    <property type="entry name" value="Baseplate protein-like domain - beta roll fold"/>
    <property type="match status" value="1"/>
</dbReference>
<comment type="caution">
    <text evidence="5">The sequence shown here is derived from an EMBL/GenBank/DDBJ whole genome shotgun (WGS) entry which is preliminary data.</text>
</comment>
<proteinExistence type="predicted"/>
<dbReference type="EMBL" id="JAPZVI010000013">
    <property type="protein sequence ID" value="MCZ8403206.1"/>
    <property type="molecule type" value="Genomic_DNA"/>
</dbReference>
<feature type="region of interest" description="Disordered" evidence="1">
    <location>
        <begin position="345"/>
        <end position="375"/>
    </location>
</feature>
<feature type="domain" description="Baseplate hub protein gp44-like N-terminal" evidence="2">
    <location>
        <begin position="9"/>
        <end position="94"/>
    </location>
</feature>
<dbReference type="InterPro" id="IPR053982">
    <property type="entry name" value="Gp44/GpP-like_C"/>
</dbReference>
<gene>
    <name evidence="5" type="ORF">O9570_17265</name>
</gene>
<feature type="domain" description="Baseplate hub protein gp44/GpP-like second" evidence="4">
    <location>
        <begin position="96"/>
        <end position="179"/>
    </location>
</feature>